<evidence type="ECO:0000259" key="9">
    <source>
        <dbReference type="Pfam" id="PF03948"/>
    </source>
</evidence>
<dbReference type="Pfam" id="PF03948">
    <property type="entry name" value="Ribosomal_L9_C"/>
    <property type="match status" value="1"/>
</dbReference>
<name>A0A9D1NYL4_9FIRM</name>
<dbReference type="InterPro" id="IPR009027">
    <property type="entry name" value="Ribosomal_bL9/RNase_H1_N"/>
</dbReference>
<evidence type="ECO:0000256" key="4">
    <source>
        <dbReference type="ARBA" id="ARBA00022980"/>
    </source>
</evidence>
<comment type="similarity">
    <text evidence="1 7">Belongs to the bacterial ribosomal protein bL9 family.</text>
</comment>
<dbReference type="Gene3D" id="3.40.5.10">
    <property type="entry name" value="Ribosomal protein L9, N-terminal domain"/>
    <property type="match status" value="1"/>
</dbReference>
<dbReference type="EMBL" id="DVOS01000040">
    <property type="protein sequence ID" value="HIV23206.1"/>
    <property type="molecule type" value="Genomic_DNA"/>
</dbReference>
<evidence type="ECO:0000256" key="1">
    <source>
        <dbReference type="ARBA" id="ARBA00010605"/>
    </source>
</evidence>
<evidence type="ECO:0000256" key="2">
    <source>
        <dbReference type="ARBA" id="ARBA00022730"/>
    </source>
</evidence>
<keyword evidence="2 7" id="KW-0699">rRNA-binding</keyword>
<dbReference type="InterPro" id="IPR020070">
    <property type="entry name" value="Ribosomal_bL9_N"/>
</dbReference>
<dbReference type="PANTHER" id="PTHR21368">
    <property type="entry name" value="50S RIBOSOMAL PROTEIN L9"/>
    <property type="match status" value="1"/>
</dbReference>
<dbReference type="InterPro" id="IPR020069">
    <property type="entry name" value="Ribosomal_bL9_C"/>
</dbReference>
<sequence>MKVILLTDVKNVGKKGQVVEVSDSYARNVLIKKKQGLEATGKNMNDLKLQKANDEKVAAQNLADARVLAEQIEKSSIVLKVKVGEGGKLFGSISTKEIAEAVKEQLDLEVDKKKIQITNPIKSTGEMDVPIKLHTKVTARLKVHVESL</sequence>
<dbReference type="InterPro" id="IPR020594">
    <property type="entry name" value="Ribosomal_bL9_bac/chp"/>
</dbReference>
<keyword evidence="5 7" id="KW-0687">Ribonucleoprotein</keyword>
<dbReference type="SUPFAM" id="SSF55658">
    <property type="entry name" value="L9 N-domain-like"/>
    <property type="match status" value="1"/>
</dbReference>
<organism evidence="10 11">
    <name type="scientific">Candidatus Merdiplasma excrementigallinarum</name>
    <dbReference type="NCBI Taxonomy" id="2840864"/>
    <lineage>
        <taxon>Bacteria</taxon>
        <taxon>Bacillati</taxon>
        <taxon>Bacillota</taxon>
        <taxon>Clostridia</taxon>
        <taxon>Lachnospirales</taxon>
        <taxon>Lachnospiraceae</taxon>
        <taxon>Lachnospiraceae incertae sedis</taxon>
        <taxon>Candidatus Merdiplasma</taxon>
    </lineage>
</organism>
<evidence type="ECO:0000256" key="5">
    <source>
        <dbReference type="ARBA" id="ARBA00023274"/>
    </source>
</evidence>
<dbReference type="Gene3D" id="3.10.430.100">
    <property type="entry name" value="Ribosomal protein L9, C-terminal domain"/>
    <property type="match status" value="1"/>
</dbReference>
<dbReference type="GO" id="GO:0005840">
    <property type="term" value="C:ribosome"/>
    <property type="evidence" value="ECO:0007669"/>
    <property type="project" value="UniProtKB-KW"/>
</dbReference>
<reference evidence="10" key="1">
    <citation type="submission" date="2020-10" db="EMBL/GenBank/DDBJ databases">
        <authorList>
            <person name="Gilroy R."/>
        </authorList>
    </citation>
    <scope>NUCLEOTIDE SEQUENCE</scope>
    <source>
        <strain evidence="10">ChiBcec6-7307</strain>
    </source>
</reference>
<evidence type="ECO:0000313" key="11">
    <source>
        <dbReference type="Proteomes" id="UP000886889"/>
    </source>
</evidence>
<dbReference type="HAMAP" id="MF_00503">
    <property type="entry name" value="Ribosomal_bL9"/>
    <property type="match status" value="1"/>
</dbReference>
<gene>
    <name evidence="7" type="primary">rplI</name>
    <name evidence="10" type="ORF">IAC80_04620</name>
</gene>
<feature type="domain" description="Ribosomal protein L9" evidence="8">
    <location>
        <begin position="1"/>
        <end position="46"/>
    </location>
</feature>
<evidence type="ECO:0000259" key="8">
    <source>
        <dbReference type="Pfam" id="PF01281"/>
    </source>
</evidence>
<comment type="caution">
    <text evidence="10">The sequence shown here is derived from an EMBL/GenBank/DDBJ whole genome shotgun (WGS) entry which is preliminary data.</text>
</comment>
<evidence type="ECO:0000313" key="10">
    <source>
        <dbReference type="EMBL" id="HIV23206.1"/>
    </source>
</evidence>
<keyword evidence="4 7" id="KW-0689">Ribosomal protein</keyword>
<evidence type="ECO:0000256" key="3">
    <source>
        <dbReference type="ARBA" id="ARBA00022884"/>
    </source>
</evidence>
<accession>A0A9D1NYL4</accession>
<evidence type="ECO:0000256" key="6">
    <source>
        <dbReference type="ARBA" id="ARBA00035292"/>
    </source>
</evidence>
<dbReference type="GO" id="GO:0019843">
    <property type="term" value="F:rRNA binding"/>
    <property type="evidence" value="ECO:0007669"/>
    <property type="project" value="UniProtKB-UniRule"/>
</dbReference>
<evidence type="ECO:0000256" key="7">
    <source>
        <dbReference type="HAMAP-Rule" id="MF_00503"/>
    </source>
</evidence>
<dbReference type="InterPro" id="IPR036935">
    <property type="entry name" value="Ribosomal_bL9_N_sf"/>
</dbReference>
<dbReference type="Proteomes" id="UP000886889">
    <property type="component" value="Unassembled WGS sequence"/>
</dbReference>
<comment type="function">
    <text evidence="7">Binds to the 23S rRNA.</text>
</comment>
<dbReference type="InterPro" id="IPR000244">
    <property type="entry name" value="Ribosomal_bL9"/>
</dbReference>
<reference evidence="10" key="2">
    <citation type="journal article" date="2021" name="PeerJ">
        <title>Extensive microbial diversity within the chicken gut microbiome revealed by metagenomics and culture.</title>
        <authorList>
            <person name="Gilroy R."/>
            <person name="Ravi A."/>
            <person name="Getino M."/>
            <person name="Pursley I."/>
            <person name="Horton D.L."/>
            <person name="Alikhan N.F."/>
            <person name="Baker D."/>
            <person name="Gharbi K."/>
            <person name="Hall N."/>
            <person name="Watson M."/>
            <person name="Adriaenssens E.M."/>
            <person name="Foster-Nyarko E."/>
            <person name="Jarju S."/>
            <person name="Secka A."/>
            <person name="Antonio M."/>
            <person name="Oren A."/>
            <person name="Chaudhuri R.R."/>
            <person name="La Ragione R."/>
            <person name="Hildebrand F."/>
            <person name="Pallen M.J."/>
        </authorList>
    </citation>
    <scope>NUCLEOTIDE SEQUENCE</scope>
    <source>
        <strain evidence="10">ChiBcec6-7307</strain>
    </source>
</reference>
<dbReference type="Pfam" id="PF01281">
    <property type="entry name" value="Ribosomal_L9_N"/>
    <property type="match status" value="1"/>
</dbReference>
<dbReference type="GO" id="GO:0003735">
    <property type="term" value="F:structural constituent of ribosome"/>
    <property type="evidence" value="ECO:0007669"/>
    <property type="project" value="InterPro"/>
</dbReference>
<dbReference type="GO" id="GO:0006412">
    <property type="term" value="P:translation"/>
    <property type="evidence" value="ECO:0007669"/>
    <property type="project" value="UniProtKB-UniRule"/>
</dbReference>
<feature type="domain" description="Large ribosomal subunit protein bL9 C-terminal" evidence="9">
    <location>
        <begin position="64"/>
        <end position="146"/>
    </location>
</feature>
<proteinExistence type="inferred from homology"/>
<dbReference type="AlphaFoldDB" id="A0A9D1NYL4"/>
<protein>
    <recommendedName>
        <fullName evidence="6 7">Large ribosomal subunit protein bL9</fullName>
    </recommendedName>
</protein>
<dbReference type="NCBIfam" id="TIGR00158">
    <property type="entry name" value="L9"/>
    <property type="match status" value="1"/>
</dbReference>
<keyword evidence="3 7" id="KW-0694">RNA-binding</keyword>
<dbReference type="GO" id="GO:1990904">
    <property type="term" value="C:ribonucleoprotein complex"/>
    <property type="evidence" value="ECO:0007669"/>
    <property type="project" value="UniProtKB-KW"/>
</dbReference>
<dbReference type="InterPro" id="IPR036791">
    <property type="entry name" value="Ribosomal_bL9_C_sf"/>
</dbReference>
<dbReference type="SUPFAM" id="SSF55653">
    <property type="entry name" value="Ribosomal protein L9 C-domain"/>
    <property type="match status" value="1"/>
</dbReference>